<keyword evidence="3" id="KW-0472">Membrane</keyword>
<dbReference type="PROSITE" id="PS50887">
    <property type="entry name" value="GGDEF"/>
    <property type="match status" value="1"/>
</dbReference>
<dbReference type="InterPro" id="IPR050469">
    <property type="entry name" value="Diguanylate_Cyclase"/>
</dbReference>
<dbReference type="GO" id="GO:0052621">
    <property type="term" value="F:diguanylate cyclase activity"/>
    <property type="evidence" value="ECO:0007669"/>
    <property type="project" value="UniProtKB-EC"/>
</dbReference>
<dbReference type="GO" id="GO:0005886">
    <property type="term" value="C:plasma membrane"/>
    <property type="evidence" value="ECO:0007669"/>
    <property type="project" value="TreeGrafter"/>
</dbReference>
<keyword evidence="3" id="KW-0812">Transmembrane</keyword>
<feature type="transmembrane region" description="Helical" evidence="3">
    <location>
        <begin position="337"/>
        <end position="358"/>
    </location>
</feature>
<dbReference type="PANTHER" id="PTHR45138">
    <property type="entry name" value="REGULATORY COMPONENTS OF SENSORY TRANSDUCTION SYSTEM"/>
    <property type="match status" value="1"/>
</dbReference>
<evidence type="ECO:0000256" key="3">
    <source>
        <dbReference type="SAM" id="Phobius"/>
    </source>
</evidence>
<dbReference type="AlphaFoldDB" id="A0A0H4T988"/>
<dbReference type="Pfam" id="PF14827">
    <property type="entry name" value="dCache_3"/>
    <property type="match status" value="1"/>
</dbReference>
<dbReference type="InterPro" id="IPR043128">
    <property type="entry name" value="Rev_trsase/Diguanyl_cyclase"/>
</dbReference>
<evidence type="ECO:0000256" key="2">
    <source>
        <dbReference type="ARBA" id="ARBA00034247"/>
    </source>
</evidence>
<dbReference type="CDD" id="cd01949">
    <property type="entry name" value="GGDEF"/>
    <property type="match status" value="1"/>
</dbReference>
<evidence type="ECO:0000313" key="5">
    <source>
        <dbReference type="EMBL" id="AKQ03355.1"/>
    </source>
</evidence>
<dbReference type="InterPro" id="IPR029150">
    <property type="entry name" value="dCache_3"/>
</dbReference>
<feature type="domain" description="GGDEF" evidence="4">
    <location>
        <begin position="407"/>
        <end position="541"/>
    </location>
</feature>
<dbReference type="EC" id="2.7.7.65" evidence="1"/>
<dbReference type="SUPFAM" id="SSF55073">
    <property type="entry name" value="Nucleotide cyclase"/>
    <property type="match status" value="1"/>
</dbReference>
<dbReference type="InterPro" id="IPR000160">
    <property type="entry name" value="GGDEF_dom"/>
</dbReference>
<dbReference type="GO" id="GO:1902201">
    <property type="term" value="P:negative regulation of bacterial-type flagellum-dependent cell motility"/>
    <property type="evidence" value="ECO:0007669"/>
    <property type="project" value="TreeGrafter"/>
</dbReference>
<dbReference type="GO" id="GO:0043709">
    <property type="term" value="P:cell adhesion involved in single-species biofilm formation"/>
    <property type="evidence" value="ECO:0007669"/>
    <property type="project" value="TreeGrafter"/>
</dbReference>
<proteinExistence type="predicted"/>
<dbReference type="EMBL" id="KT007011">
    <property type="protein sequence ID" value="AKQ03355.1"/>
    <property type="molecule type" value="Genomic_DNA"/>
</dbReference>
<dbReference type="PANTHER" id="PTHR45138:SF9">
    <property type="entry name" value="DIGUANYLATE CYCLASE DGCM-RELATED"/>
    <property type="match status" value="1"/>
</dbReference>
<evidence type="ECO:0000259" key="4">
    <source>
        <dbReference type="PROSITE" id="PS50887"/>
    </source>
</evidence>
<protein>
    <recommendedName>
        <fullName evidence="1">diguanylate cyclase</fullName>
        <ecNumber evidence="1">2.7.7.65</ecNumber>
    </recommendedName>
</protein>
<accession>A0A0H4T988</accession>
<dbReference type="InterPro" id="IPR029151">
    <property type="entry name" value="Sensor-like_sf"/>
</dbReference>
<comment type="catalytic activity">
    <reaction evidence="2">
        <text>2 GTP = 3',3'-c-di-GMP + 2 diphosphate</text>
        <dbReference type="Rhea" id="RHEA:24898"/>
        <dbReference type="ChEBI" id="CHEBI:33019"/>
        <dbReference type="ChEBI" id="CHEBI:37565"/>
        <dbReference type="ChEBI" id="CHEBI:58805"/>
        <dbReference type="EC" id="2.7.7.65"/>
    </reaction>
</comment>
<keyword evidence="3" id="KW-1133">Transmembrane helix</keyword>
<reference evidence="5" key="1">
    <citation type="journal article" date="2015" name="ISME J.">
        <title>Aquifer environment selects for microbial species cohorts in sediment and groundwater.</title>
        <authorList>
            <person name="Hug L.A."/>
            <person name="Thomas B.C."/>
            <person name="Brown C.T."/>
            <person name="Frischkorn K.R."/>
            <person name="Williams K.H."/>
            <person name="Tringe S.G."/>
            <person name="Banfield J.F."/>
        </authorList>
    </citation>
    <scope>NUCLEOTIDE SEQUENCE</scope>
</reference>
<dbReference type="Gene3D" id="3.30.70.270">
    <property type="match status" value="1"/>
</dbReference>
<dbReference type="Pfam" id="PF00990">
    <property type="entry name" value="GGDEF"/>
    <property type="match status" value="1"/>
</dbReference>
<dbReference type="InterPro" id="IPR029787">
    <property type="entry name" value="Nucleotide_cyclase"/>
</dbReference>
<feature type="transmembrane region" description="Helical" evidence="3">
    <location>
        <begin position="39"/>
        <end position="61"/>
    </location>
</feature>
<organism evidence="5">
    <name type="scientific">uncultured beta proteobacterium Rifle_16ft_4_minimus_37916</name>
    <dbReference type="NCBI Taxonomy" id="1665169"/>
    <lineage>
        <taxon>Bacteria</taxon>
        <taxon>Pseudomonadati</taxon>
        <taxon>Pseudomonadota</taxon>
        <taxon>Betaproteobacteria</taxon>
        <taxon>Nitrosomonadales</taxon>
        <taxon>Nitrosomonadaceae</taxon>
        <taxon>environmental samples</taxon>
    </lineage>
</organism>
<evidence type="ECO:0000256" key="1">
    <source>
        <dbReference type="ARBA" id="ARBA00012528"/>
    </source>
</evidence>
<dbReference type="NCBIfam" id="TIGR00254">
    <property type="entry name" value="GGDEF"/>
    <property type="match status" value="1"/>
</dbReference>
<sequence length="541" mass="60002">MVNSFKALFRALNPDASMPANTQTIPSQVTGIQTAQLRWLFLGPVMVIIFIMIGTLIAAVYRHANDEISREVQMLHTSSNEVYQDNLEHLTGMLAGITGMMAQNAEMRSALAKKDRAKLSKSAAPIFATLQKEYEITHLYFIGADRRVLLRAHNPAHFGDVTNRVTTLDAQLTKAPAHGVELGPEGTLTLRFVSPLYNGEAKQHLIGFIELGVDTSHLLKDIQKSLGVQIFEFLSKEFLKREAWQQSMPDPASLTEWDRFPDVAPSAQSLKDMTPEMSVIMSNRIFPATESMMEVSQEKSDFRAISFPILDIEERKVGSIVMLVDVTSKVLNARNTLFLGLVLGITGGSLLFAFFWLLTGKVGQLIEQHQQAMHHLATRDGLTGLFNHITFYTMLEDEVARSQRSKAPVSLLMLDLDHFKGVNDKFGHVAGDMALRESGNIIHQQSRSIDKVCRYGGEEFAVILPETDTAGAMIIGERMRIAIEGHLFKLNEGHDLSITVSIGVASVPEHAASAQELVDSADQALYVAKVRGRNQLYRSRS</sequence>
<dbReference type="SMART" id="SM00267">
    <property type="entry name" value="GGDEF"/>
    <property type="match status" value="1"/>
</dbReference>
<name>A0A0H4T988_9PROT</name>
<dbReference type="SUPFAM" id="SSF103190">
    <property type="entry name" value="Sensory domain-like"/>
    <property type="match status" value="1"/>
</dbReference>
<dbReference type="FunFam" id="3.30.70.270:FF:000001">
    <property type="entry name" value="Diguanylate cyclase domain protein"/>
    <property type="match status" value="1"/>
</dbReference>
<dbReference type="Gene3D" id="3.30.450.20">
    <property type="entry name" value="PAS domain"/>
    <property type="match status" value="1"/>
</dbReference>